<evidence type="ECO:0000313" key="1">
    <source>
        <dbReference type="EMBL" id="GMT35036.1"/>
    </source>
</evidence>
<organism evidence="1 2">
    <name type="scientific">Pristionchus fissidentatus</name>
    <dbReference type="NCBI Taxonomy" id="1538716"/>
    <lineage>
        <taxon>Eukaryota</taxon>
        <taxon>Metazoa</taxon>
        <taxon>Ecdysozoa</taxon>
        <taxon>Nematoda</taxon>
        <taxon>Chromadorea</taxon>
        <taxon>Rhabditida</taxon>
        <taxon>Rhabditina</taxon>
        <taxon>Diplogasteromorpha</taxon>
        <taxon>Diplogasteroidea</taxon>
        <taxon>Neodiplogasteridae</taxon>
        <taxon>Pristionchus</taxon>
    </lineage>
</organism>
<name>A0AAV5WSM5_9BILA</name>
<gene>
    <name evidence="1" type="ORF">PFISCL1PPCAC_26333</name>
</gene>
<evidence type="ECO:0008006" key="3">
    <source>
        <dbReference type="Google" id="ProtNLM"/>
    </source>
</evidence>
<accession>A0AAV5WSM5</accession>
<dbReference type="EMBL" id="BTSY01000007">
    <property type="protein sequence ID" value="GMT35036.1"/>
    <property type="molecule type" value="Genomic_DNA"/>
</dbReference>
<keyword evidence="2" id="KW-1185">Reference proteome</keyword>
<reference evidence="1" key="1">
    <citation type="submission" date="2023-10" db="EMBL/GenBank/DDBJ databases">
        <title>Genome assembly of Pristionchus species.</title>
        <authorList>
            <person name="Yoshida K."/>
            <person name="Sommer R.J."/>
        </authorList>
    </citation>
    <scope>NUCLEOTIDE SEQUENCE</scope>
    <source>
        <strain evidence="1">RS5133</strain>
    </source>
</reference>
<protein>
    <recommendedName>
        <fullName evidence="3">Prohibitin</fullName>
    </recommendedName>
</protein>
<dbReference type="Proteomes" id="UP001432322">
    <property type="component" value="Unassembled WGS sequence"/>
</dbReference>
<feature type="non-terminal residue" evidence="1">
    <location>
        <position position="1"/>
    </location>
</feature>
<proteinExistence type="predicted"/>
<evidence type="ECO:0000313" key="2">
    <source>
        <dbReference type="Proteomes" id="UP001432322"/>
    </source>
</evidence>
<comment type="caution">
    <text evidence="1">The sequence shown here is derived from an EMBL/GenBank/DDBJ whole genome shotgun (WGS) entry which is preliminary data.</text>
</comment>
<sequence>YHSGQTRPFRTLAPFVRPTNSPEGKIAEQRLDKDTSTFSDAVRGELRRSRILDTLFYPQSVPHVWATLSPEAKEAVRRVAQIVSTFSDSLKKELMRIGTIDKLIRVRALEKLF</sequence>
<dbReference type="AlphaFoldDB" id="A0AAV5WSM5"/>